<evidence type="ECO:0000313" key="2">
    <source>
        <dbReference type="EMBL" id="PGH57854.1"/>
    </source>
</evidence>
<comment type="caution">
    <text evidence="2">The sequence shown here is derived from an EMBL/GenBank/DDBJ whole genome shotgun (WGS) entry which is preliminary data.</text>
</comment>
<dbReference type="InterPro" id="IPR027373">
    <property type="entry name" value="RHH_dom"/>
</dbReference>
<feature type="domain" description="Ribbon-helix-helix" evidence="1">
    <location>
        <begin position="52"/>
        <end position="114"/>
    </location>
</feature>
<gene>
    <name evidence="2" type="ORF">CRT60_07725</name>
</gene>
<dbReference type="Gene3D" id="1.10.3990.20">
    <property type="entry name" value="protein bp1543"/>
    <property type="match status" value="1"/>
</dbReference>
<dbReference type="EMBL" id="PDKW01000039">
    <property type="protein sequence ID" value="PGH57854.1"/>
    <property type="molecule type" value="Genomic_DNA"/>
</dbReference>
<reference evidence="3" key="1">
    <citation type="submission" date="2017-10" db="EMBL/GenBank/DDBJ databases">
        <authorList>
            <person name="Kravchenko I.K."/>
            <person name="Grouzdev D.S."/>
        </authorList>
    </citation>
    <scope>NUCLEOTIDE SEQUENCE [LARGE SCALE GENOMIC DNA]</scope>
    <source>
        <strain evidence="3">B2</strain>
    </source>
</reference>
<proteinExistence type="predicted"/>
<keyword evidence="3" id="KW-1185">Reference proteome</keyword>
<evidence type="ECO:0000259" key="1">
    <source>
        <dbReference type="Pfam" id="PF13467"/>
    </source>
</evidence>
<organism evidence="2 3">
    <name type="scientific">Azospirillum palustre</name>
    <dbReference type="NCBI Taxonomy" id="2044885"/>
    <lineage>
        <taxon>Bacteria</taxon>
        <taxon>Pseudomonadati</taxon>
        <taxon>Pseudomonadota</taxon>
        <taxon>Alphaproteobacteria</taxon>
        <taxon>Rhodospirillales</taxon>
        <taxon>Azospirillaceae</taxon>
        <taxon>Azospirillum</taxon>
    </lineage>
</organism>
<dbReference type="InterPro" id="IPR038268">
    <property type="entry name" value="RHH_sf"/>
</dbReference>
<accession>A0A2B8B968</accession>
<dbReference type="AlphaFoldDB" id="A0A2B8B968"/>
<name>A0A2B8B968_9PROT</name>
<protein>
    <recommendedName>
        <fullName evidence="1">Ribbon-helix-helix domain-containing protein</fullName>
    </recommendedName>
</protein>
<dbReference type="Pfam" id="PF13467">
    <property type="entry name" value="RHH_4"/>
    <property type="match status" value="1"/>
</dbReference>
<dbReference type="OrthoDB" id="7306635at2"/>
<dbReference type="Proteomes" id="UP000225379">
    <property type="component" value="Unassembled WGS sequence"/>
</dbReference>
<evidence type="ECO:0000313" key="3">
    <source>
        <dbReference type="Proteomes" id="UP000225379"/>
    </source>
</evidence>
<sequence length="120" mass="13041">MGLTGCPVVASGDGLSGETNMLRATNKKRGSLASGHGSADLEDLMVWPQLSDRVVFMNGARSRLRLEKAVWEGLDAIARMEGKPTQQLCAELEEKRLKTAALSSTIRTFVLEYFRGIEAA</sequence>